<name>A0A160DEU4_9CAUD</name>
<dbReference type="PROSITE" id="PS51257">
    <property type="entry name" value="PROKAR_LIPOPROTEIN"/>
    <property type="match status" value="1"/>
</dbReference>
<proteinExistence type="predicted"/>
<keyword evidence="3" id="KW-1185">Reference proteome</keyword>
<sequence>MRTLAIIFIVILTSCGINIAQAGDSVAGGCPTVQRYAIGGTGDPTSSKFPNAPYPRVNIAYPADVYRGDHSRQVAMYSLETEARIFRNHCPRTKIEVYGYSLGASAASLVIDRWQRDPVMSRNVRAYYYGNPRRRPAGGYGGIETVGLPHVPNTYTWRGARHLGPIPTTDICRFGRDIICSSPIPIHRDLAHAWNALHGYLTGDHGY</sequence>
<accession>A0A160DEU4</accession>
<dbReference type="InterPro" id="IPR000675">
    <property type="entry name" value="Cutinase/axe"/>
</dbReference>
<dbReference type="Proteomes" id="UP000204609">
    <property type="component" value="Segment"/>
</dbReference>
<protein>
    <submittedName>
        <fullName evidence="2">Serine hydrolase</fullName>
    </submittedName>
</protein>
<keyword evidence="1 2" id="KW-0378">Hydrolase</keyword>
<dbReference type="GeneID" id="28800591"/>
<evidence type="ECO:0000313" key="2">
    <source>
        <dbReference type="EMBL" id="ANA86466.1"/>
    </source>
</evidence>
<reference evidence="3" key="1">
    <citation type="submission" date="2016-03" db="EMBL/GenBank/DDBJ databases">
        <authorList>
            <person name="Ploux O."/>
        </authorList>
    </citation>
    <scope>NUCLEOTIDE SEQUENCE [LARGE SCALE GENOMIC DNA]</scope>
</reference>
<organism evidence="2 3">
    <name type="scientific">Gordonia phage OneUp</name>
    <dbReference type="NCBI Taxonomy" id="1838074"/>
    <lineage>
        <taxon>Viruses</taxon>
        <taxon>Duplodnaviria</taxon>
        <taxon>Heunggongvirae</taxon>
        <taxon>Uroviricota</taxon>
        <taxon>Caudoviricetes</taxon>
        <taxon>Oneupvirus</taxon>
        <taxon>Oneupvirus oneup</taxon>
    </lineage>
</organism>
<dbReference type="InterPro" id="IPR029058">
    <property type="entry name" value="AB_hydrolase_fold"/>
</dbReference>
<gene>
    <name evidence="2" type="primary">133</name>
    <name evidence="2" type="ORF">PBI_ONEUP_133</name>
</gene>
<dbReference type="SUPFAM" id="SSF53474">
    <property type="entry name" value="alpha/beta-Hydrolases"/>
    <property type="match status" value="1"/>
</dbReference>
<evidence type="ECO:0000313" key="3">
    <source>
        <dbReference type="Proteomes" id="UP000204609"/>
    </source>
</evidence>
<dbReference type="EMBL" id="KU998245">
    <property type="protein sequence ID" value="ANA86466.1"/>
    <property type="molecule type" value="Genomic_DNA"/>
</dbReference>
<dbReference type="Pfam" id="PF01083">
    <property type="entry name" value="Cutinase"/>
    <property type="match status" value="1"/>
</dbReference>
<dbReference type="GO" id="GO:0016787">
    <property type="term" value="F:hydrolase activity"/>
    <property type="evidence" value="ECO:0007669"/>
    <property type="project" value="UniProtKB-KW"/>
</dbReference>
<dbReference type="KEGG" id="vg:28800591"/>
<evidence type="ECO:0000256" key="1">
    <source>
        <dbReference type="ARBA" id="ARBA00022801"/>
    </source>
</evidence>
<dbReference type="OrthoDB" id="8125at10239"/>
<dbReference type="Gene3D" id="3.40.50.1820">
    <property type="entry name" value="alpha/beta hydrolase"/>
    <property type="match status" value="1"/>
</dbReference>
<dbReference type="RefSeq" id="YP_009274549.1">
    <property type="nucleotide sequence ID" value="NC_030917.1"/>
</dbReference>